<evidence type="ECO:0000256" key="1">
    <source>
        <dbReference type="ARBA" id="ARBA00023157"/>
    </source>
</evidence>
<feature type="chain" id="PRO_5025459951" evidence="2">
    <location>
        <begin position="23"/>
        <end position="320"/>
    </location>
</feature>
<feature type="domain" description="Barwin" evidence="3">
    <location>
        <begin position="23"/>
        <end position="259"/>
    </location>
</feature>
<dbReference type="SUPFAM" id="SSF50685">
    <property type="entry name" value="Barwin-like endoglucanases"/>
    <property type="match status" value="2"/>
</dbReference>
<accession>A0A6A3C2Z0</accession>
<dbReference type="GO" id="GO:0042742">
    <property type="term" value="P:defense response to bacterium"/>
    <property type="evidence" value="ECO:0007669"/>
    <property type="project" value="InterPro"/>
</dbReference>
<dbReference type="EMBL" id="VEPZ02000584">
    <property type="protein sequence ID" value="KAE8721978.1"/>
    <property type="molecule type" value="Genomic_DNA"/>
</dbReference>
<keyword evidence="5" id="KW-1185">Reference proteome</keyword>
<evidence type="ECO:0000256" key="2">
    <source>
        <dbReference type="SAM" id="SignalP"/>
    </source>
</evidence>
<dbReference type="InterPro" id="IPR001153">
    <property type="entry name" value="Barwin_dom"/>
</dbReference>
<comment type="caution">
    <text evidence="4">The sequence shown here is derived from an EMBL/GenBank/DDBJ whole genome shotgun (WGS) entry which is preliminary data.</text>
</comment>
<dbReference type="PROSITE" id="PS51174">
    <property type="entry name" value="BARWIN_3"/>
    <property type="match status" value="2"/>
</dbReference>
<evidence type="ECO:0000313" key="5">
    <source>
        <dbReference type="Proteomes" id="UP000436088"/>
    </source>
</evidence>
<sequence length="320" mass="34665">MEISVMRLSLLVLVYLVGSAAAQSAENVNAYKVYFKAEENNWDMNAAHVYCAEYNAGEPIEWRSKYYWAAFGDSHSPVGKEACGLCVTVITSSYGINRHKILESCVSCCVTQSELVKRGRSAELEVVADMRQFRVNTAGAGQGMASGDMNLASLTEAIPQETVNAGEDSVDGNSGHMGHDIVDMDGNSLEAGVREDVDEEGGEVVTNTATGDEIPVRIVGPSNSGLDLDEPVFHQLDSDGQGKVVGHLVVNYKFVDCDPKPAGPGETNVLAYYSEDYNPLENNWTYPSHAACYALDGGKPFVWHKRYGWTGYCGKYGSNA</sequence>
<keyword evidence="2" id="KW-0732">Signal</keyword>
<dbReference type="AlphaFoldDB" id="A0A6A3C2Z0"/>
<feature type="signal peptide" evidence="2">
    <location>
        <begin position="1"/>
        <end position="22"/>
    </location>
</feature>
<dbReference type="Proteomes" id="UP000436088">
    <property type="component" value="Unassembled WGS sequence"/>
</dbReference>
<organism evidence="4 5">
    <name type="scientific">Hibiscus syriacus</name>
    <name type="common">Rose of Sharon</name>
    <dbReference type="NCBI Taxonomy" id="106335"/>
    <lineage>
        <taxon>Eukaryota</taxon>
        <taxon>Viridiplantae</taxon>
        <taxon>Streptophyta</taxon>
        <taxon>Embryophyta</taxon>
        <taxon>Tracheophyta</taxon>
        <taxon>Spermatophyta</taxon>
        <taxon>Magnoliopsida</taxon>
        <taxon>eudicotyledons</taxon>
        <taxon>Gunneridae</taxon>
        <taxon>Pentapetalae</taxon>
        <taxon>rosids</taxon>
        <taxon>malvids</taxon>
        <taxon>Malvales</taxon>
        <taxon>Malvaceae</taxon>
        <taxon>Malvoideae</taxon>
        <taxon>Hibiscus</taxon>
    </lineage>
</organism>
<feature type="domain" description="Barwin" evidence="3">
    <location>
        <begin position="264"/>
        <end position="320"/>
    </location>
</feature>
<protein>
    <submittedName>
        <fullName evidence="4">Pathoproteinsis-related protein PR-4</fullName>
    </submittedName>
</protein>
<dbReference type="InterPro" id="IPR044301">
    <property type="entry name" value="PR4"/>
</dbReference>
<dbReference type="PANTHER" id="PTHR46351:SF3">
    <property type="entry name" value="WOUND-INDUCED PROTEIN WIN2"/>
    <property type="match status" value="1"/>
</dbReference>
<gene>
    <name evidence="4" type="ORF">F3Y22_tig00014728pilonHSYRG00099</name>
</gene>
<dbReference type="GO" id="GO:0004540">
    <property type="term" value="F:RNA nuclease activity"/>
    <property type="evidence" value="ECO:0007669"/>
    <property type="project" value="InterPro"/>
</dbReference>
<evidence type="ECO:0000313" key="4">
    <source>
        <dbReference type="EMBL" id="KAE8721978.1"/>
    </source>
</evidence>
<reference evidence="4" key="1">
    <citation type="submission" date="2019-09" db="EMBL/GenBank/DDBJ databases">
        <title>Draft genome information of white flower Hibiscus syriacus.</title>
        <authorList>
            <person name="Kim Y.-M."/>
        </authorList>
    </citation>
    <scope>NUCLEOTIDE SEQUENCE [LARGE SCALE GENOMIC DNA]</scope>
    <source>
        <strain evidence="4">YM2019G1</strain>
    </source>
</reference>
<dbReference type="InterPro" id="IPR036908">
    <property type="entry name" value="RlpA-like_sf"/>
</dbReference>
<evidence type="ECO:0000259" key="3">
    <source>
        <dbReference type="PROSITE" id="PS51174"/>
    </source>
</evidence>
<dbReference type="Gene3D" id="2.40.40.10">
    <property type="entry name" value="RlpA-like domain"/>
    <property type="match status" value="3"/>
</dbReference>
<dbReference type="GO" id="GO:0050832">
    <property type="term" value="P:defense response to fungus"/>
    <property type="evidence" value="ECO:0007669"/>
    <property type="project" value="InterPro"/>
</dbReference>
<keyword evidence="1" id="KW-1015">Disulfide bond</keyword>
<dbReference type="PANTHER" id="PTHR46351">
    <property type="entry name" value="WOUND-INDUCED PROTEIN WIN2"/>
    <property type="match status" value="1"/>
</dbReference>
<dbReference type="Pfam" id="PF00967">
    <property type="entry name" value="Barwin"/>
    <property type="match status" value="3"/>
</dbReference>
<proteinExistence type="predicted"/>
<name>A0A6A3C2Z0_HIBSY</name>